<feature type="region of interest" description="Disordered" evidence="1">
    <location>
        <begin position="1"/>
        <end position="26"/>
    </location>
</feature>
<comment type="caution">
    <text evidence="3">The sequence shown here is derived from an EMBL/GenBank/DDBJ whole genome shotgun (WGS) entry which is preliminary data.</text>
</comment>
<reference evidence="4" key="1">
    <citation type="journal article" date="2016" name="Proc. Natl. Acad. Sci. U.S.A.">
        <title>Comparative genomics of biotechnologically important yeasts.</title>
        <authorList>
            <person name="Riley R."/>
            <person name="Haridas S."/>
            <person name="Wolfe K.H."/>
            <person name="Lopes M.R."/>
            <person name="Hittinger C.T."/>
            <person name="Goeker M."/>
            <person name="Salamov A.A."/>
            <person name="Wisecaver J.H."/>
            <person name="Long T.M."/>
            <person name="Calvey C.H."/>
            <person name="Aerts A.L."/>
            <person name="Barry K.W."/>
            <person name="Choi C."/>
            <person name="Clum A."/>
            <person name="Coughlan A.Y."/>
            <person name="Deshpande S."/>
            <person name="Douglass A.P."/>
            <person name="Hanson S.J."/>
            <person name="Klenk H.-P."/>
            <person name="LaButti K.M."/>
            <person name="Lapidus A."/>
            <person name="Lindquist E.A."/>
            <person name="Lipzen A.M."/>
            <person name="Meier-Kolthoff J.P."/>
            <person name="Ohm R.A."/>
            <person name="Otillar R.P."/>
            <person name="Pangilinan J.L."/>
            <person name="Peng Y."/>
            <person name="Rokas A."/>
            <person name="Rosa C.A."/>
            <person name="Scheuner C."/>
            <person name="Sibirny A.A."/>
            <person name="Slot J.C."/>
            <person name="Stielow J.B."/>
            <person name="Sun H."/>
            <person name="Kurtzman C.P."/>
            <person name="Blackwell M."/>
            <person name="Grigoriev I.V."/>
            <person name="Jeffries T.W."/>
        </authorList>
    </citation>
    <scope>NUCLEOTIDE SEQUENCE [LARGE SCALE GENOMIC DNA]</scope>
    <source>
        <strain evidence="4">NRRL Y-1626</strain>
    </source>
</reference>
<dbReference type="Proteomes" id="UP000092321">
    <property type="component" value="Unassembled WGS sequence"/>
</dbReference>
<dbReference type="OrthoDB" id="3973275at2759"/>
<proteinExistence type="predicted"/>
<dbReference type="SMART" id="SM00546">
    <property type="entry name" value="CUE"/>
    <property type="match status" value="2"/>
</dbReference>
<dbReference type="GO" id="GO:0043130">
    <property type="term" value="F:ubiquitin binding"/>
    <property type="evidence" value="ECO:0007669"/>
    <property type="project" value="InterPro"/>
</dbReference>
<dbReference type="Pfam" id="PF02845">
    <property type="entry name" value="CUE"/>
    <property type="match status" value="1"/>
</dbReference>
<evidence type="ECO:0000259" key="2">
    <source>
        <dbReference type="PROSITE" id="PS51140"/>
    </source>
</evidence>
<feature type="domain" description="CUE" evidence="2">
    <location>
        <begin position="595"/>
        <end position="638"/>
    </location>
</feature>
<dbReference type="AlphaFoldDB" id="A0A1B7TJE0"/>
<evidence type="ECO:0000256" key="1">
    <source>
        <dbReference type="SAM" id="MobiDB-lite"/>
    </source>
</evidence>
<dbReference type="PROSITE" id="PS51140">
    <property type="entry name" value="CUE"/>
    <property type="match status" value="1"/>
</dbReference>
<evidence type="ECO:0000313" key="3">
    <source>
        <dbReference type="EMBL" id="OBA28808.1"/>
    </source>
</evidence>
<sequence>MSNKKIKAKEDFINQTSEPSNKSFHNNLYASMSNEKHSKSLTRITTPYPTNLLLTELKQYLFYLITSDQYPSENDNSIIPLDLFLISDSLLEEKYTQKFKDDLKNLTYLKNLSFLFNLNNISDFLSLFRPPVIDFPFEDKFIGVQTSRFNTDHKKSIPLSIIYYSNINQTILQHIESILSLFFIYFPEQKIGLIEVFAKQYKIIFQNIQNKCATESTLFSQTLYTSENFSKYNQIDTYYFKIIEIFVNIYVSLDRSLSQDPQSKTMSVLLEKKNNYNMALEFMHMLKKEININSWILYNLPLKYFFEFFNLYFFITKNQFENLSNLYRDPFLANFFNFVKDFILEITEKTSESVSASAWRNLLSQKMKNSYNKMYFMNPKSLISSNENTILQKKENSRQDGINVELQNTNLEDQIEESDQAEEVTLDEMINHYKHIKNLNSSKTSSSYIKTIKQPNIEESENLLQNDLIGKFADGFEEVKKPTNNKFEDICDNEIIKTDSVSKPLTTYYYNDDIPTVEVISLQYFKKMRRLALNLLVELFPLLSKSFIKSQAVKNYWQIDSTIISLKFETEKQIQDGLISQKSLTNYVEEEIQLSFEECIIFLKPLFPAFSDSDISSLLIQNDYNFEKTFDVLTKASNGDLDVLLPFIEMPSKSEDFESESMGLSELFSTTESTKETLMLNGDDDDYDKLEDYKPYAIEIFAQIQQASNTIDPVSLLQALFPSLNINEIQNVCKSHDFDDSFVELALKLQYPNSYIVKEEEIECEEKVTKMVEVQEEIEVPVNLQEIETWKDVFPQLSYLDIKRSWYKASGDTDLMLMLLQQHLENLPENSDSSPLLDEFDEDEIEVFENKKEAVLSSVYKKYSSELKVKKDVFSGKVNACNIKDSVVYKSLKKKINAVKRFGVLTNQYAEYCLEANKYHVGNALLFAILGYDSCEKELEKHFYNLKNNKALANRVKLFFYKASRKEQNKSFDILIKPSIVPFTKKKISVPKIKAFMYILHNLPDLKKINIEFSKKAFLYFNGDETKTIALLLLFSKMNFVGDINKVTKNMKSVDIGLEFINNKNTEDDITVPLKDTIVKNNPVISIVKTKKIIKKRIPIIREFKYSSSEIKKMAGDMVKDLFINYRIDVQEFMLLEAIFFISNITKIWWSEELKQRETNYKNQELVNSKSCQYVSSLKIITGKDIDNNDTGRSLFRKKCKEFLIYNGYLVLDKVEALVLLGRVTK</sequence>
<dbReference type="EMBL" id="LXPE01000002">
    <property type="protein sequence ID" value="OBA28808.1"/>
    <property type="molecule type" value="Genomic_DNA"/>
</dbReference>
<feature type="compositionally biased region" description="Polar residues" evidence="1">
    <location>
        <begin position="13"/>
        <end position="26"/>
    </location>
</feature>
<organism evidence="3 4">
    <name type="scientific">Hanseniaspora valbyensis NRRL Y-1626</name>
    <dbReference type="NCBI Taxonomy" id="766949"/>
    <lineage>
        <taxon>Eukaryota</taxon>
        <taxon>Fungi</taxon>
        <taxon>Dikarya</taxon>
        <taxon>Ascomycota</taxon>
        <taxon>Saccharomycotina</taxon>
        <taxon>Saccharomycetes</taxon>
        <taxon>Saccharomycodales</taxon>
        <taxon>Saccharomycodaceae</taxon>
        <taxon>Hanseniaspora</taxon>
    </lineage>
</organism>
<dbReference type="CDD" id="cd14279">
    <property type="entry name" value="CUE"/>
    <property type="match status" value="1"/>
</dbReference>
<gene>
    <name evidence="3" type="ORF">HANVADRAFT_51256</name>
</gene>
<accession>A0A1B7TJE0</accession>
<name>A0A1B7TJE0_9ASCO</name>
<dbReference type="InterPro" id="IPR003892">
    <property type="entry name" value="CUE"/>
</dbReference>
<keyword evidence="4" id="KW-1185">Reference proteome</keyword>
<evidence type="ECO:0000313" key="4">
    <source>
        <dbReference type="Proteomes" id="UP000092321"/>
    </source>
</evidence>
<protein>
    <recommendedName>
        <fullName evidence="2">CUE domain-containing protein</fullName>
    </recommendedName>
</protein>